<evidence type="ECO:0000313" key="2">
    <source>
        <dbReference type="EMBL" id="MPL84501.1"/>
    </source>
</evidence>
<sequence length="258" mass="27129">MLRRKRGGANDFSAPQSAARPRVPAAALASAGRKRSRGSRMTSSLAAARARAPATKVGSRAGPIKGENGKLRGWPVSRILSGVAPWMTIPLGLRSRAASSRQPGPLGAKLPCRAPLPGRTARDPYSALLPVGLAMPVLLPVPRWALTPPFHPCRSGLRRSLLCGAFPGVAPAGRYPAPLLHGVRTFLDPPAVRETELWGAAVIRPSAPGRHRLPARARQAGAKGRCPLLACGQFTPGIFGAIGSESPRAFFLAERPRG</sequence>
<feature type="region of interest" description="Disordered" evidence="1">
    <location>
        <begin position="1"/>
        <end position="67"/>
    </location>
</feature>
<dbReference type="AntiFam" id="ANF00041">
    <property type="entry name" value="Antisense to RNaseP"/>
</dbReference>
<gene>
    <name evidence="2" type="ORF">SDC9_30466</name>
</gene>
<reference evidence="2" key="1">
    <citation type="submission" date="2019-08" db="EMBL/GenBank/DDBJ databases">
        <authorList>
            <person name="Kucharzyk K."/>
            <person name="Murdoch R.W."/>
            <person name="Higgins S."/>
            <person name="Loffler F."/>
        </authorList>
    </citation>
    <scope>NUCLEOTIDE SEQUENCE</scope>
</reference>
<protein>
    <submittedName>
        <fullName evidence="2">Uncharacterized protein</fullName>
    </submittedName>
</protein>
<comment type="caution">
    <text evidence="2">The sequence shown here is derived from an EMBL/GenBank/DDBJ whole genome shotgun (WGS) entry which is preliminary data.</text>
</comment>
<organism evidence="2">
    <name type="scientific">bioreactor metagenome</name>
    <dbReference type="NCBI Taxonomy" id="1076179"/>
    <lineage>
        <taxon>unclassified sequences</taxon>
        <taxon>metagenomes</taxon>
        <taxon>ecological metagenomes</taxon>
    </lineage>
</organism>
<proteinExistence type="predicted"/>
<dbReference type="AlphaFoldDB" id="A0A644UZZ2"/>
<evidence type="ECO:0000256" key="1">
    <source>
        <dbReference type="SAM" id="MobiDB-lite"/>
    </source>
</evidence>
<accession>A0A644UZZ2</accession>
<feature type="compositionally biased region" description="Low complexity" evidence="1">
    <location>
        <begin position="13"/>
        <end position="31"/>
    </location>
</feature>
<name>A0A644UZZ2_9ZZZZ</name>
<dbReference type="EMBL" id="VSSQ01000190">
    <property type="protein sequence ID" value="MPL84501.1"/>
    <property type="molecule type" value="Genomic_DNA"/>
</dbReference>
<dbReference type="AntiFam" id="ANF00042">
    <property type="entry name" value="Antisense to RNaseP"/>
</dbReference>